<dbReference type="AlphaFoldDB" id="X0V648"/>
<accession>X0V648</accession>
<proteinExistence type="predicted"/>
<sequence>LMNTLEALFSKDNSGGATKTVCTRASSFLESKPRCEYSDIYHLYDIRSRIVHGNIVVKDEPGGNLKELYHLQYITIECMKKFLEEKVYFKFTDKKTRDSYFATIKVSR</sequence>
<feature type="non-terminal residue" evidence="1">
    <location>
        <position position="1"/>
    </location>
</feature>
<organism evidence="1">
    <name type="scientific">marine sediment metagenome</name>
    <dbReference type="NCBI Taxonomy" id="412755"/>
    <lineage>
        <taxon>unclassified sequences</taxon>
        <taxon>metagenomes</taxon>
        <taxon>ecological metagenomes</taxon>
    </lineage>
</organism>
<name>X0V648_9ZZZZ</name>
<gene>
    <name evidence="1" type="ORF">S01H1_33940</name>
</gene>
<comment type="caution">
    <text evidence="1">The sequence shown here is derived from an EMBL/GenBank/DDBJ whole genome shotgun (WGS) entry which is preliminary data.</text>
</comment>
<evidence type="ECO:0000313" key="1">
    <source>
        <dbReference type="EMBL" id="GAG13669.1"/>
    </source>
</evidence>
<protein>
    <submittedName>
        <fullName evidence="1">Uncharacterized protein</fullName>
    </submittedName>
</protein>
<dbReference type="EMBL" id="BARS01021101">
    <property type="protein sequence ID" value="GAG13669.1"/>
    <property type="molecule type" value="Genomic_DNA"/>
</dbReference>
<reference evidence="1" key="1">
    <citation type="journal article" date="2014" name="Front. Microbiol.">
        <title>High frequency of phylogenetically diverse reductive dehalogenase-homologous genes in deep subseafloor sedimentary metagenomes.</title>
        <authorList>
            <person name="Kawai M."/>
            <person name="Futagami T."/>
            <person name="Toyoda A."/>
            <person name="Takaki Y."/>
            <person name="Nishi S."/>
            <person name="Hori S."/>
            <person name="Arai W."/>
            <person name="Tsubouchi T."/>
            <person name="Morono Y."/>
            <person name="Uchiyama I."/>
            <person name="Ito T."/>
            <person name="Fujiyama A."/>
            <person name="Inagaki F."/>
            <person name="Takami H."/>
        </authorList>
    </citation>
    <scope>NUCLEOTIDE SEQUENCE</scope>
    <source>
        <strain evidence="1">Expedition CK06-06</strain>
    </source>
</reference>